<dbReference type="GO" id="GO:0071949">
    <property type="term" value="F:FAD binding"/>
    <property type="evidence" value="ECO:0007669"/>
    <property type="project" value="TreeGrafter"/>
</dbReference>
<dbReference type="Pfam" id="PF00042">
    <property type="entry name" value="Globin"/>
    <property type="match status" value="1"/>
</dbReference>
<dbReference type="GO" id="GO:0020037">
    <property type="term" value="F:heme binding"/>
    <property type="evidence" value="ECO:0007669"/>
    <property type="project" value="InterPro"/>
</dbReference>
<dbReference type="AlphaFoldDB" id="A0A3B0ZKH7"/>
<dbReference type="PANTHER" id="PTHR43396:SF6">
    <property type="entry name" value="ABL201WP"/>
    <property type="match status" value="1"/>
</dbReference>
<sequence length="135" mass="15392">MTPEQIDLVRQSWKKVQPFSQTAGELFYDRLLDLDPAFENAGVDHVIQIKKLMSSLNLAVNFLEDPVSIELILDMMCQQHVGYGVFESDQQNTQQAFCWTLMHGLGDAFTDEVKEAWIEFFAMISSNTPTSSRLN</sequence>
<evidence type="ECO:0000259" key="1">
    <source>
        <dbReference type="PROSITE" id="PS01033"/>
    </source>
</evidence>
<dbReference type="EMBL" id="UOFL01000212">
    <property type="protein sequence ID" value="VAW81216.1"/>
    <property type="molecule type" value="Genomic_DNA"/>
</dbReference>
<proteinExistence type="predicted"/>
<dbReference type="GO" id="GO:0008941">
    <property type="term" value="F:nitric oxide dioxygenase NAD(P)H activity"/>
    <property type="evidence" value="ECO:0007669"/>
    <property type="project" value="TreeGrafter"/>
</dbReference>
<dbReference type="Gene3D" id="1.10.490.10">
    <property type="entry name" value="Globins"/>
    <property type="match status" value="1"/>
</dbReference>
<organism evidence="2">
    <name type="scientific">hydrothermal vent metagenome</name>
    <dbReference type="NCBI Taxonomy" id="652676"/>
    <lineage>
        <taxon>unclassified sequences</taxon>
        <taxon>metagenomes</taxon>
        <taxon>ecological metagenomes</taxon>
    </lineage>
</organism>
<accession>A0A3B0ZKH7</accession>
<gene>
    <name evidence="2" type="ORF">MNBD_GAMMA12-3487</name>
</gene>
<feature type="domain" description="Globin" evidence="1">
    <location>
        <begin position="1"/>
        <end position="133"/>
    </location>
</feature>
<dbReference type="GO" id="GO:0046210">
    <property type="term" value="P:nitric oxide catabolic process"/>
    <property type="evidence" value="ECO:0007669"/>
    <property type="project" value="TreeGrafter"/>
</dbReference>
<dbReference type="SUPFAM" id="SSF46458">
    <property type="entry name" value="Globin-like"/>
    <property type="match status" value="1"/>
</dbReference>
<dbReference type="PROSITE" id="PS01033">
    <property type="entry name" value="GLOBIN"/>
    <property type="match status" value="1"/>
</dbReference>
<protein>
    <recommendedName>
        <fullName evidence="1">Globin domain-containing protein</fullName>
    </recommendedName>
</protein>
<name>A0A3B0ZKH7_9ZZZZ</name>
<dbReference type="GO" id="GO:0071500">
    <property type="term" value="P:cellular response to nitrosative stress"/>
    <property type="evidence" value="ECO:0007669"/>
    <property type="project" value="TreeGrafter"/>
</dbReference>
<reference evidence="2" key="1">
    <citation type="submission" date="2018-06" db="EMBL/GenBank/DDBJ databases">
        <authorList>
            <person name="Zhirakovskaya E."/>
        </authorList>
    </citation>
    <scope>NUCLEOTIDE SEQUENCE</scope>
</reference>
<dbReference type="InterPro" id="IPR009050">
    <property type="entry name" value="Globin-like_sf"/>
</dbReference>
<dbReference type="InterPro" id="IPR012292">
    <property type="entry name" value="Globin/Proto"/>
</dbReference>
<dbReference type="PANTHER" id="PTHR43396">
    <property type="entry name" value="FLAVOHEMOPROTEIN"/>
    <property type="match status" value="1"/>
</dbReference>
<evidence type="ECO:0000313" key="2">
    <source>
        <dbReference type="EMBL" id="VAW81216.1"/>
    </source>
</evidence>
<dbReference type="InterPro" id="IPR000971">
    <property type="entry name" value="Globin"/>
</dbReference>
<dbReference type="GO" id="GO:0019825">
    <property type="term" value="F:oxygen binding"/>
    <property type="evidence" value="ECO:0007669"/>
    <property type="project" value="InterPro"/>
</dbReference>